<dbReference type="PANTHER" id="PTHR22906:SF43">
    <property type="entry name" value="PROPERDIN"/>
    <property type="match status" value="1"/>
</dbReference>
<keyword evidence="8" id="KW-1185">Reference proteome</keyword>
<dbReference type="EMBL" id="CALNXK010000075">
    <property type="protein sequence ID" value="CAH3145021.1"/>
    <property type="molecule type" value="Genomic_DNA"/>
</dbReference>
<comment type="caution">
    <text evidence="7">The sequence shown here is derived from an EMBL/GenBank/DDBJ whole genome shotgun (WGS) entry which is preliminary data.</text>
</comment>
<reference evidence="7 8" key="1">
    <citation type="submission" date="2022-05" db="EMBL/GenBank/DDBJ databases">
        <authorList>
            <consortium name="Genoscope - CEA"/>
            <person name="William W."/>
        </authorList>
    </citation>
    <scope>NUCLEOTIDE SEQUENCE [LARGE SCALE GENOMIC DNA]</scope>
</reference>
<evidence type="ECO:0000256" key="6">
    <source>
        <dbReference type="SAM" id="MobiDB-lite"/>
    </source>
</evidence>
<evidence type="ECO:0000313" key="7">
    <source>
        <dbReference type="EMBL" id="CAH3145021.1"/>
    </source>
</evidence>
<sequence>CIVNGGWSTWSSWNSCSKTCGSGVRVRTRTCTKPPPSNGGKPCTGSSRDSQACNTHYCPVNGGWSDWSRWSSCTKSCGAGSQKRSRTCTRPPPSYGGKTCLGSTWEKQMCNRQPCPVHGGWSGWGVWTTCTKSCGSGTQTRSRSCTQPPPQHGGNVCPGALKEQRVCNAHSCPVNGGWSSWFVFTPCSVSCGTGITVLARTCTNPAPKYGGRPCQGPARKGQPCLTKPCPIDGGWSRWSVWTTCTKSCESGTQTRSRSCTQPPPQHGGRTCSGAARDQRVCNTQSCPVDGGWSNWGGWTSCSKSCGTGFKERFRSCTRPAPKFGGKPCTGEVRETHECNNHPCPVHGGWSVWSSWSSCAKTCGGGARERTRSCTNPPPFHGGQGCGTQYYESKECAVKKCPVDGGWSVWSVWSSCSKSCGIGSQERSRSCTQPPPSAGGKTCPGKEGESRLCNSNPCPVHGGWSGWSSWSRCGNTSGGGTRERNRSCTNPPPYFGGKGCGPHHYESKECALNKCPVDGGWSLWSSWTECSVTCGTGVVSRERKCDNPAPAAGGRSCQGHPRDVQTCNTTEICIDPVGCYRNFPSSLLQDLRNDISWSFPPFSKQMDKIVKKCAHLAKTKRMRFFGVENYGNCYGVHSFSPGNQLKTNRCNYGVGLRDNFYVYEITE</sequence>
<feature type="non-terminal residue" evidence="7">
    <location>
        <position position="1"/>
    </location>
</feature>
<proteinExistence type="predicted"/>
<evidence type="ECO:0000256" key="3">
    <source>
        <dbReference type="ARBA" id="ARBA00022729"/>
    </source>
</evidence>
<gene>
    <name evidence="7" type="ORF">PLOB_00044307</name>
</gene>
<dbReference type="SMART" id="SM00209">
    <property type="entry name" value="TSP1"/>
    <property type="match status" value="10"/>
</dbReference>
<feature type="region of interest" description="Disordered" evidence="6">
    <location>
        <begin position="249"/>
        <end position="272"/>
    </location>
</feature>
<accession>A0ABN8PNV6</accession>
<feature type="region of interest" description="Disordered" evidence="6">
    <location>
        <begin position="31"/>
        <end position="50"/>
    </location>
</feature>
<dbReference type="InterPro" id="IPR000884">
    <property type="entry name" value="TSP1_rpt"/>
</dbReference>
<comment type="subcellular location">
    <subcellularLocation>
        <location evidence="1">Secreted</location>
    </subcellularLocation>
</comment>
<evidence type="ECO:0000256" key="5">
    <source>
        <dbReference type="ARBA" id="ARBA00023157"/>
    </source>
</evidence>
<dbReference type="PRINTS" id="PR01705">
    <property type="entry name" value="TSP1REPEAT"/>
</dbReference>
<evidence type="ECO:0000256" key="1">
    <source>
        <dbReference type="ARBA" id="ARBA00004613"/>
    </source>
</evidence>
<evidence type="ECO:0000313" key="8">
    <source>
        <dbReference type="Proteomes" id="UP001159405"/>
    </source>
</evidence>
<keyword evidence="3" id="KW-0732">Signal</keyword>
<dbReference type="PROSITE" id="PS50092">
    <property type="entry name" value="TSP1"/>
    <property type="match status" value="10"/>
</dbReference>
<keyword evidence="4" id="KW-0677">Repeat</keyword>
<dbReference type="SUPFAM" id="SSF82895">
    <property type="entry name" value="TSP-1 type 1 repeat"/>
    <property type="match status" value="10"/>
</dbReference>
<name>A0ABN8PNV6_9CNID</name>
<dbReference type="Pfam" id="PF00090">
    <property type="entry name" value="TSP_1"/>
    <property type="match status" value="10"/>
</dbReference>
<dbReference type="InterPro" id="IPR052065">
    <property type="entry name" value="Compl_asym_regulator"/>
</dbReference>
<feature type="compositionally biased region" description="Polar residues" evidence="6">
    <location>
        <begin position="249"/>
        <end position="260"/>
    </location>
</feature>
<dbReference type="Gene3D" id="2.20.100.10">
    <property type="entry name" value="Thrombospondin type-1 (TSP1) repeat"/>
    <property type="match status" value="10"/>
</dbReference>
<keyword evidence="5" id="KW-1015">Disulfide bond</keyword>
<dbReference type="Proteomes" id="UP001159405">
    <property type="component" value="Unassembled WGS sequence"/>
</dbReference>
<feature type="region of interest" description="Disordered" evidence="6">
    <location>
        <begin position="422"/>
        <end position="442"/>
    </location>
</feature>
<dbReference type="PANTHER" id="PTHR22906">
    <property type="entry name" value="PROPERDIN"/>
    <property type="match status" value="1"/>
</dbReference>
<evidence type="ECO:0000256" key="4">
    <source>
        <dbReference type="ARBA" id="ARBA00022737"/>
    </source>
</evidence>
<keyword evidence="2" id="KW-0964">Secreted</keyword>
<evidence type="ECO:0000256" key="2">
    <source>
        <dbReference type="ARBA" id="ARBA00022525"/>
    </source>
</evidence>
<dbReference type="InterPro" id="IPR036383">
    <property type="entry name" value="TSP1_rpt_sf"/>
</dbReference>
<protein>
    <submittedName>
        <fullName evidence="7">Uncharacterized protein</fullName>
    </submittedName>
</protein>
<organism evidence="7 8">
    <name type="scientific">Porites lobata</name>
    <dbReference type="NCBI Taxonomy" id="104759"/>
    <lineage>
        <taxon>Eukaryota</taxon>
        <taxon>Metazoa</taxon>
        <taxon>Cnidaria</taxon>
        <taxon>Anthozoa</taxon>
        <taxon>Hexacorallia</taxon>
        <taxon>Scleractinia</taxon>
        <taxon>Fungiina</taxon>
        <taxon>Poritidae</taxon>
        <taxon>Porites</taxon>
    </lineage>
</organism>